<sequence length="117" mass="13436">MHTIFAVVMIGIVIFIGSVSFWERKSVNIKFTDGSTDEYSSSFSFEKGDSVLVYGPELRKNIIPNKKEFFMETTIPSKFFPIEKDTTLIFRYSSLDSVFQDVRIGLVDSIIEKNVFQ</sequence>
<organism evidence="2 3">
    <name type="scientific">Candidatus Nomurabacteria bacterium CG1_02_31_12</name>
    <dbReference type="NCBI Taxonomy" id="1805280"/>
    <lineage>
        <taxon>Bacteria</taxon>
        <taxon>Candidatus Nomuraibacteriota</taxon>
    </lineage>
</organism>
<dbReference type="Proteomes" id="UP000185769">
    <property type="component" value="Unassembled WGS sequence"/>
</dbReference>
<protein>
    <submittedName>
        <fullName evidence="2">Uncharacterized protein</fullName>
    </submittedName>
</protein>
<evidence type="ECO:0000313" key="3">
    <source>
        <dbReference type="Proteomes" id="UP000185769"/>
    </source>
</evidence>
<name>A0A1J4V249_9BACT</name>
<proteinExistence type="predicted"/>
<keyword evidence="1" id="KW-1133">Transmembrane helix</keyword>
<accession>A0A1J4V249</accession>
<evidence type="ECO:0000313" key="2">
    <source>
        <dbReference type="EMBL" id="OIO29385.1"/>
    </source>
</evidence>
<feature type="transmembrane region" description="Helical" evidence="1">
    <location>
        <begin position="6"/>
        <end position="22"/>
    </location>
</feature>
<keyword evidence="1" id="KW-0812">Transmembrane</keyword>
<comment type="caution">
    <text evidence="2">The sequence shown here is derived from an EMBL/GenBank/DDBJ whole genome shotgun (WGS) entry which is preliminary data.</text>
</comment>
<dbReference type="EMBL" id="MNVM01000025">
    <property type="protein sequence ID" value="OIO29385.1"/>
    <property type="molecule type" value="Genomic_DNA"/>
</dbReference>
<evidence type="ECO:0000256" key="1">
    <source>
        <dbReference type="SAM" id="Phobius"/>
    </source>
</evidence>
<reference evidence="2 3" key="1">
    <citation type="journal article" date="2016" name="Environ. Microbiol.">
        <title>Genomic resolution of a cold subsurface aquifer community provides metabolic insights for novel microbes adapted to high CO concentrations.</title>
        <authorList>
            <person name="Probst A.J."/>
            <person name="Castelle C.J."/>
            <person name="Singh A."/>
            <person name="Brown C.T."/>
            <person name="Anantharaman K."/>
            <person name="Sharon I."/>
            <person name="Hug L.A."/>
            <person name="Burstein D."/>
            <person name="Emerson J.B."/>
            <person name="Thomas B.C."/>
            <person name="Banfield J.F."/>
        </authorList>
    </citation>
    <scope>NUCLEOTIDE SEQUENCE [LARGE SCALE GENOMIC DNA]</scope>
    <source>
        <strain evidence="2">CG1_02_31_12</strain>
    </source>
</reference>
<gene>
    <name evidence="2" type="ORF">AUJ22_01500</name>
</gene>
<keyword evidence="1" id="KW-0472">Membrane</keyword>
<dbReference type="AlphaFoldDB" id="A0A1J4V249"/>